<feature type="transmembrane region" description="Helical" evidence="6">
    <location>
        <begin position="95"/>
        <end position="115"/>
    </location>
</feature>
<dbReference type="Pfam" id="PF02683">
    <property type="entry name" value="DsbD_TM"/>
    <property type="match status" value="1"/>
</dbReference>
<keyword evidence="5 6" id="KW-0472">Membrane</keyword>
<dbReference type="Proteomes" id="UP000748308">
    <property type="component" value="Unassembled WGS sequence"/>
</dbReference>
<evidence type="ECO:0000313" key="9">
    <source>
        <dbReference type="Proteomes" id="UP000748308"/>
    </source>
</evidence>
<organism evidence="8 9">
    <name type="scientific">Eiseniibacteriota bacterium</name>
    <dbReference type="NCBI Taxonomy" id="2212470"/>
    <lineage>
        <taxon>Bacteria</taxon>
        <taxon>Candidatus Eiseniibacteriota</taxon>
    </lineage>
</organism>
<feature type="transmembrane region" description="Helical" evidence="6">
    <location>
        <begin position="213"/>
        <end position="231"/>
    </location>
</feature>
<name>A0A937X859_UNCEI</name>
<proteinExistence type="inferred from homology"/>
<reference evidence="8" key="1">
    <citation type="submission" date="2019-03" db="EMBL/GenBank/DDBJ databases">
        <title>Lake Tanganyika Metagenome-Assembled Genomes (MAGs).</title>
        <authorList>
            <person name="Tran P."/>
        </authorList>
    </citation>
    <scope>NUCLEOTIDE SEQUENCE</scope>
    <source>
        <strain evidence="8">M_DeepCast_400m_m2_100</strain>
    </source>
</reference>
<evidence type="ECO:0000256" key="5">
    <source>
        <dbReference type="ARBA" id="ARBA00023136"/>
    </source>
</evidence>
<gene>
    <name evidence="8" type="ORF">FJY75_00360</name>
</gene>
<dbReference type="GO" id="GO:0016020">
    <property type="term" value="C:membrane"/>
    <property type="evidence" value="ECO:0007669"/>
    <property type="project" value="UniProtKB-SubCell"/>
</dbReference>
<evidence type="ECO:0000256" key="4">
    <source>
        <dbReference type="ARBA" id="ARBA00022989"/>
    </source>
</evidence>
<comment type="similarity">
    <text evidence="2">Belongs to the DsbD family.</text>
</comment>
<evidence type="ECO:0000256" key="1">
    <source>
        <dbReference type="ARBA" id="ARBA00004141"/>
    </source>
</evidence>
<dbReference type="AlphaFoldDB" id="A0A937X859"/>
<comment type="caution">
    <text evidence="8">The sequence shown here is derived from an EMBL/GenBank/DDBJ whole genome shotgun (WGS) entry which is preliminary data.</text>
</comment>
<feature type="transmembrane region" description="Helical" evidence="6">
    <location>
        <begin position="136"/>
        <end position="158"/>
    </location>
</feature>
<evidence type="ECO:0000256" key="2">
    <source>
        <dbReference type="ARBA" id="ARBA00006143"/>
    </source>
</evidence>
<feature type="transmembrane region" description="Helical" evidence="6">
    <location>
        <begin position="178"/>
        <end position="201"/>
    </location>
</feature>
<protein>
    <recommendedName>
        <fullName evidence="7">Cytochrome C biogenesis protein transmembrane domain-containing protein</fullName>
    </recommendedName>
</protein>
<feature type="domain" description="Cytochrome C biogenesis protein transmembrane" evidence="7">
    <location>
        <begin position="18"/>
        <end position="231"/>
    </location>
</feature>
<evidence type="ECO:0000256" key="3">
    <source>
        <dbReference type="ARBA" id="ARBA00022692"/>
    </source>
</evidence>
<keyword evidence="3 6" id="KW-0812">Transmembrane</keyword>
<dbReference type="GO" id="GO:0017004">
    <property type="term" value="P:cytochrome complex assembly"/>
    <property type="evidence" value="ECO:0007669"/>
    <property type="project" value="InterPro"/>
</dbReference>
<evidence type="ECO:0000256" key="6">
    <source>
        <dbReference type="SAM" id="Phobius"/>
    </source>
</evidence>
<dbReference type="EMBL" id="VGIY01000004">
    <property type="protein sequence ID" value="MBM3316279.1"/>
    <property type="molecule type" value="Genomic_DNA"/>
</dbReference>
<evidence type="ECO:0000313" key="8">
    <source>
        <dbReference type="EMBL" id="MBM3316279.1"/>
    </source>
</evidence>
<keyword evidence="4 6" id="KW-1133">Transmembrane helix</keyword>
<dbReference type="PANTHER" id="PTHR31272">
    <property type="entry name" value="CYTOCHROME C-TYPE BIOGENESIS PROTEIN HI_1454-RELATED"/>
    <property type="match status" value="1"/>
</dbReference>
<comment type="subcellular location">
    <subcellularLocation>
        <location evidence="1">Membrane</location>
        <topology evidence="1">Multi-pass membrane protein</topology>
    </subcellularLocation>
</comment>
<dbReference type="InterPro" id="IPR003834">
    <property type="entry name" value="Cyt_c_assmbl_TM_dom"/>
</dbReference>
<dbReference type="InterPro" id="IPR051790">
    <property type="entry name" value="Cytochrome_c-biogenesis_DsbD"/>
</dbReference>
<evidence type="ECO:0000259" key="7">
    <source>
        <dbReference type="Pfam" id="PF02683"/>
    </source>
</evidence>
<accession>A0A937X859</accession>
<feature type="transmembrane region" description="Helical" evidence="6">
    <location>
        <begin position="59"/>
        <end position="83"/>
    </location>
</feature>
<dbReference type="PANTHER" id="PTHR31272:SF9">
    <property type="entry name" value="BLL1027 PROTEIN"/>
    <property type="match status" value="1"/>
</dbReference>
<sequence length="234" mass="23080">MPAWIQQAVSTGPPGAAALPAAFLLGLLAAATSCCALPALGVVVGYAGTMEGSRDRREILVAALALMLGMTASLAALGALTGLFGRLAGSSLGRYWQFGAGLLLVAFGLSAAGFAPFRPPRIALGGRARRRGLPAALAYGLAVGGASTACSAGCNPLLGLVAGATMLKGATLLGAGFFALFALGYSLPLAAGLVGIGMGLGRLGQAVRRAAPLIRAGSGLLLIGVGFYLLASLR</sequence>
<feature type="transmembrane region" description="Helical" evidence="6">
    <location>
        <begin position="20"/>
        <end position="47"/>
    </location>
</feature>